<feature type="compositionally biased region" description="Basic residues" evidence="3">
    <location>
        <begin position="71"/>
        <end position="89"/>
    </location>
</feature>
<feature type="region of interest" description="Disordered" evidence="3">
    <location>
        <begin position="1"/>
        <end position="102"/>
    </location>
</feature>
<dbReference type="STRING" id="879819.A0A0J0XE60"/>
<organism evidence="5 6">
    <name type="scientific">Cutaneotrichosporon oleaginosum</name>
    <dbReference type="NCBI Taxonomy" id="879819"/>
    <lineage>
        <taxon>Eukaryota</taxon>
        <taxon>Fungi</taxon>
        <taxon>Dikarya</taxon>
        <taxon>Basidiomycota</taxon>
        <taxon>Agaricomycotina</taxon>
        <taxon>Tremellomycetes</taxon>
        <taxon>Trichosporonales</taxon>
        <taxon>Trichosporonaceae</taxon>
        <taxon>Cutaneotrichosporon</taxon>
    </lineage>
</organism>
<reference evidence="5 6" key="1">
    <citation type="submission" date="2015-03" db="EMBL/GenBank/DDBJ databases">
        <title>Genomics and transcriptomics of the oil-accumulating basidiomycete yeast T. oleaginosus allow insights into substrate utilization and the diverse evolutionary trajectories of mating systems in fungi.</title>
        <authorList>
            <consortium name="DOE Joint Genome Institute"/>
            <person name="Kourist R."/>
            <person name="Kracht O."/>
            <person name="Bracharz F."/>
            <person name="Lipzen A."/>
            <person name="Nolan M."/>
            <person name="Ohm R."/>
            <person name="Grigoriev I."/>
            <person name="Sun S."/>
            <person name="Heitman J."/>
            <person name="Bruck T."/>
            <person name="Nowrousian M."/>
        </authorList>
    </citation>
    <scope>NUCLEOTIDE SEQUENCE [LARGE SCALE GENOMIC DNA]</scope>
    <source>
        <strain evidence="5 6">IBC0246</strain>
    </source>
</reference>
<evidence type="ECO:0000259" key="4">
    <source>
        <dbReference type="SMART" id="SM00359"/>
    </source>
</evidence>
<protein>
    <recommendedName>
        <fullName evidence="4">PUA domain-containing protein</fullName>
    </recommendedName>
</protein>
<dbReference type="InterPro" id="IPR015947">
    <property type="entry name" value="PUA-like_sf"/>
</dbReference>
<dbReference type="PANTHER" id="PTHR22798:SF0">
    <property type="entry name" value="MALIGNANT T-CELL-AMPLIFIED SEQUENCE 1"/>
    <property type="match status" value="1"/>
</dbReference>
<dbReference type="SMR" id="A0A0J0XE60"/>
<dbReference type="Gene3D" id="3.10.400.20">
    <property type="match status" value="1"/>
</dbReference>
<dbReference type="Pfam" id="PF17832">
    <property type="entry name" value="Pre-PUA"/>
    <property type="match status" value="1"/>
</dbReference>
<proteinExistence type="predicted"/>
<dbReference type="InterPro" id="IPR016437">
    <property type="entry name" value="MCT-1/Tma20"/>
</dbReference>
<name>A0A0J0XE60_9TREE</name>
<dbReference type="NCBIfam" id="TIGR00451">
    <property type="entry name" value="unchar_dom_2"/>
    <property type="match status" value="1"/>
</dbReference>
<feature type="compositionally biased region" description="Basic and acidic residues" evidence="3">
    <location>
        <begin position="90"/>
        <end position="102"/>
    </location>
</feature>
<keyword evidence="6" id="KW-1185">Reference proteome</keyword>
<dbReference type="PROSITE" id="PS50890">
    <property type="entry name" value="PUA"/>
    <property type="match status" value="1"/>
</dbReference>
<dbReference type="GO" id="GO:0003723">
    <property type="term" value="F:RNA binding"/>
    <property type="evidence" value="ECO:0007669"/>
    <property type="project" value="InterPro"/>
</dbReference>
<feature type="compositionally biased region" description="Basic and acidic residues" evidence="3">
    <location>
        <begin position="1"/>
        <end position="11"/>
    </location>
</feature>
<sequence length="249" mass="26755">MFKKFSVKEDVSGSTSLKSSVQRHVRNSLLEQLPLLSQPAYKEGGETAAPPAEPAPAPAAEPEEEEEPVKGKGKGGKGGKKGGKGGKKAKKEEVPAPAEDKEMQVLDELWPKNEPLGITKCHERINIYTVSSVPIFFNHFDGPFMPTLRVLHRYPALLPHVQIDRGAIKFLLAGAHMMAPGLLSKGGVLPDGLAKDAIVAIHAEGKEHACGIGRMSASSEEIRKAGKGVAVEVVCWVGDDFWKLKEIGL</sequence>
<dbReference type="SUPFAM" id="SSF88697">
    <property type="entry name" value="PUA domain-like"/>
    <property type="match status" value="1"/>
</dbReference>
<feature type="domain" description="PUA" evidence="4">
    <location>
        <begin position="159"/>
        <end position="238"/>
    </location>
</feature>
<dbReference type="Pfam" id="PF26292">
    <property type="entry name" value="PUA_elF2D"/>
    <property type="match status" value="1"/>
</dbReference>
<evidence type="ECO:0000256" key="2">
    <source>
        <dbReference type="ARBA" id="ARBA00022490"/>
    </source>
</evidence>
<dbReference type="InterPro" id="IPR048248">
    <property type="entry name" value="PUA_eIF2d-like"/>
</dbReference>
<dbReference type="SMART" id="SM00359">
    <property type="entry name" value="PUA"/>
    <property type="match status" value="1"/>
</dbReference>
<feature type="compositionally biased region" description="Low complexity" evidence="3">
    <location>
        <begin position="28"/>
        <end position="39"/>
    </location>
</feature>
<dbReference type="EMBL" id="KQ087263">
    <property type="protein sequence ID" value="KLT39298.1"/>
    <property type="molecule type" value="Genomic_DNA"/>
</dbReference>
<comment type="subcellular location">
    <subcellularLocation>
        <location evidence="1">Cytoplasm</location>
    </subcellularLocation>
</comment>
<dbReference type="GO" id="GO:0005737">
    <property type="term" value="C:cytoplasm"/>
    <property type="evidence" value="ECO:0007669"/>
    <property type="project" value="UniProtKB-SubCell"/>
</dbReference>
<dbReference type="PANTHER" id="PTHR22798">
    <property type="entry name" value="MCT-1 PROTEIN"/>
    <property type="match status" value="1"/>
</dbReference>
<evidence type="ECO:0000313" key="5">
    <source>
        <dbReference type="EMBL" id="KLT39298.1"/>
    </source>
</evidence>
<keyword evidence="2" id="KW-0963">Cytoplasm</keyword>
<dbReference type="AlphaFoldDB" id="A0A0J0XE60"/>
<dbReference type="InterPro" id="IPR041366">
    <property type="entry name" value="Pre-PUA"/>
</dbReference>
<dbReference type="InterPro" id="IPR004521">
    <property type="entry name" value="Uncharacterised_CHP00451"/>
</dbReference>
<dbReference type="CDD" id="cd21155">
    <property type="entry name" value="PUA_MCTS-1-like"/>
    <property type="match status" value="1"/>
</dbReference>
<evidence type="ECO:0000256" key="1">
    <source>
        <dbReference type="ARBA" id="ARBA00004496"/>
    </source>
</evidence>
<gene>
    <name evidence="5" type="ORF">CC85DRAFT_288682</name>
</gene>
<dbReference type="Proteomes" id="UP000053611">
    <property type="component" value="Unassembled WGS sequence"/>
</dbReference>
<evidence type="ECO:0000256" key="3">
    <source>
        <dbReference type="SAM" id="MobiDB-lite"/>
    </source>
</evidence>
<accession>A0A0J0XE60</accession>
<dbReference type="InterPro" id="IPR002478">
    <property type="entry name" value="PUA"/>
</dbReference>
<dbReference type="CDD" id="cd11609">
    <property type="entry name" value="MCT1_N"/>
    <property type="match status" value="1"/>
</dbReference>
<dbReference type="GO" id="GO:0001731">
    <property type="term" value="P:formation of translation preinitiation complex"/>
    <property type="evidence" value="ECO:0007669"/>
    <property type="project" value="TreeGrafter"/>
</dbReference>
<dbReference type="OrthoDB" id="10249667at2759"/>
<evidence type="ECO:0000313" key="6">
    <source>
        <dbReference type="Proteomes" id="UP000053611"/>
    </source>
</evidence>